<evidence type="ECO:0008006" key="4">
    <source>
        <dbReference type="Google" id="ProtNLM"/>
    </source>
</evidence>
<dbReference type="RefSeq" id="XP_043008644.1">
    <property type="nucleotide sequence ID" value="XM_043153360.1"/>
</dbReference>
<evidence type="ECO:0000256" key="1">
    <source>
        <dbReference type="SAM" id="Phobius"/>
    </source>
</evidence>
<comment type="caution">
    <text evidence="2">The sequence shown here is derived from an EMBL/GenBank/DDBJ whole genome shotgun (WGS) entry which is preliminary data.</text>
</comment>
<dbReference type="GeneID" id="66077619"/>
<name>A0A9P7RYQ8_9AGAR</name>
<gene>
    <name evidence="2" type="ORF">E1B28_008543</name>
</gene>
<dbReference type="AlphaFoldDB" id="A0A9P7RYQ8"/>
<feature type="transmembrane region" description="Helical" evidence="1">
    <location>
        <begin position="13"/>
        <end position="30"/>
    </location>
</feature>
<organism evidence="2 3">
    <name type="scientific">Marasmius oreades</name>
    <name type="common">fairy-ring Marasmius</name>
    <dbReference type="NCBI Taxonomy" id="181124"/>
    <lineage>
        <taxon>Eukaryota</taxon>
        <taxon>Fungi</taxon>
        <taxon>Dikarya</taxon>
        <taxon>Basidiomycota</taxon>
        <taxon>Agaricomycotina</taxon>
        <taxon>Agaricomycetes</taxon>
        <taxon>Agaricomycetidae</taxon>
        <taxon>Agaricales</taxon>
        <taxon>Marasmiineae</taxon>
        <taxon>Marasmiaceae</taxon>
        <taxon>Marasmius</taxon>
    </lineage>
</organism>
<dbReference type="OrthoDB" id="2994321at2759"/>
<feature type="transmembrane region" description="Helical" evidence="1">
    <location>
        <begin position="255"/>
        <end position="279"/>
    </location>
</feature>
<sequence>MFLQRALCRLFKLVVYIIAIWLIVAVLYLATPSPLPNESSIITSLNNGKTVTRVFDLRKFFPHSDYTPSVRQSRQHDRWSFIMQFQFLHDPTTRSQMLMFGGGYDPLDKINAILEGPTSKPTIQIPYHNISLDELDNKTETNISPAIEIEIAVGDMDGLVPPYVANADATLLYWWTTHEANTMSFRIRTVPEQKIVEIWPDSYFWYDNEKKYPTPPSLKPLITMEFNGDAGSPPKFTFPPPPTSSSPSILYPIRLGLLLFLLPLGAIGFLLFVTFSGIFHGLFILLTRIAAFGGLCITVYGVYWWIKHERPRMSVSLTDVRDVLDTTLDNVRMRSEAATREPTQVVDLEAQNATVSVETVIEKEGKDQT</sequence>
<proteinExistence type="predicted"/>
<keyword evidence="3" id="KW-1185">Reference proteome</keyword>
<dbReference type="EMBL" id="CM032185">
    <property type="protein sequence ID" value="KAG7092174.1"/>
    <property type="molecule type" value="Genomic_DNA"/>
</dbReference>
<keyword evidence="1" id="KW-1133">Transmembrane helix</keyword>
<reference evidence="2" key="1">
    <citation type="journal article" date="2021" name="Genome Biol. Evol.">
        <title>The assembled and annotated genome of the fairy-ring fungus Marasmius oreades.</title>
        <authorList>
            <person name="Hiltunen M."/>
            <person name="Ament-Velasquez S.L."/>
            <person name="Johannesson H."/>
        </authorList>
    </citation>
    <scope>NUCLEOTIDE SEQUENCE</scope>
    <source>
        <strain evidence="2">03SP1</strain>
    </source>
</reference>
<evidence type="ECO:0000313" key="3">
    <source>
        <dbReference type="Proteomes" id="UP001049176"/>
    </source>
</evidence>
<protein>
    <recommendedName>
        <fullName evidence="4">Transmembrane protein</fullName>
    </recommendedName>
</protein>
<accession>A0A9P7RYQ8</accession>
<dbReference type="KEGG" id="more:E1B28_008543"/>
<feature type="transmembrane region" description="Helical" evidence="1">
    <location>
        <begin position="285"/>
        <end position="306"/>
    </location>
</feature>
<dbReference type="Proteomes" id="UP001049176">
    <property type="component" value="Chromosome 5"/>
</dbReference>
<keyword evidence="1" id="KW-0472">Membrane</keyword>
<evidence type="ECO:0000313" key="2">
    <source>
        <dbReference type="EMBL" id="KAG7092174.1"/>
    </source>
</evidence>
<keyword evidence="1" id="KW-0812">Transmembrane</keyword>